<dbReference type="Pfam" id="PF00392">
    <property type="entry name" value="GntR"/>
    <property type="match status" value="1"/>
</dbReference>
<dbReference type="EMBL" id="JARVWT010000012">
    <property type="protein sequence ID" value="MDH2333601.1"/>
    <property type="molecule type" value="Genomic_DNA"/>
</dbReference>
<keyword evidence="4" id="KW-0804">Transcription</keyword>
<dbReference type="Pfam" id="PF07702">
    <property type="entry name" value="UTRA"/>
    <property type="match status" value="1"/>
</dbReference>
<evidence type="ECO:0000313" key="8">
    <source>
        <dbReference type="Proteomes" id="UP001229409"/>
    </source>
</evidence>
<dbReference type="GO" id="GO:0045892">
    <property type="term" value="P:negative regulation of DNA-templated transcription"/>
    <property type="evidence" value="ECO:0007669"/>
    <property type="project" value="TreeGrafter"/>
</dbReference>
<dbReference type="InterPro" id="IPR000524">
    <property type="entry name" value="Tscrpt_reg_HTH_GntR"/>
</dbReference>
<dbReference type="PANTHER" id="PTHR44846:SF12">
    <property type="entry name" value="HTH-TYPE TRANSCRIPTIONAL REGULATOR TRER"/>
    <property type="match status" value="1"/>
</dbReference>
<dbReference type="InterPro" id="IPR011663">
    <property type="entry name" value="UTRA"/>
</dbReference>
<evidence type="ECO:0000256" key="4">
    <source>
        <dbReference type="ARBA" id="ARBA00023163"/>
    </source>
</evidence>
<dbReference type="GO" id="GO:0003700">
    <property type="term" value="F:DNA-binding transcription factor activity"/>
    <property type="evidence" value="ECO:0007669"/>
    <property type="project" value="UniProtKB-UniRule"/>
</dbReference>
<dbReference type="Proteomes" id="UP001229409">
    <property type="component" value="Unassembled WGS sequence"/>
</dbReference>
<dbReference type="PRINTS" id="PR00035">
    <property type="entry name" value="HTHGNTR"/>
</dbReference>
<dbReference type="AlphaFoldDB" id="A0AAP4A2S3"/>
<proteinExistence type="predicted"/>
<keyword evidence="2" id="KW-0805">Transcription regulation</keyword>
<feature type="domain" description="HTH gntR-type" evidence="6">
    <location>
        <begin position="3"/>
        <end position="71"/>
    </location>
</feature>
<dbReference type="Gene3D" id="3.40.1410.10">
    <property type="entry name" value="Chorismate lyase-like"/>
    <property type="match status" value="1"/>
</dbReference>
<comment type="caution">
    <text evidence="7">The sequence shown here is derived from an EMBL/GenBank/DDBJ whole genome shotgun (WGS) entry which is preliminary data.</text>
</comment>
<keyword evidence="3" id="KW-0238">DNA-binding</keyword>
<evidence type="ECO:0000256" key="2">
    <source>
        <dbReference type="ARBA" id="ARBA00023015"/>
    </source>
</evidence>
<dbReference type="PROSITE" id="PS50949">
    <property type="entry name" value="HTH_GNTR"/>
    <property type="match status" value="1"/>
</dbReference>
<reference evidence="7" key="1">
    <citation type="submission" date="2023-04" db="EMBL/GenBank/DDBJ databases">
        <title>Uncovering the Secrets of Slow-Growing Bacteria in Tropical Savanna Soil through Cultivation and Genomic Analysis.</title>
        <authorList>
            <person name="Goncalves O.S."/>
            <person name="Santana M.F."/>
        </authorList>
    </citation>
    <scope>NUCLEOTIDE SEQUENCE</scope>
    <source>
        <strain evidence="7">ANTI</strain>
    </source>
</reference>
<dbReference type="FunFam" id="3.40.1410.10:FF:000008">
    <property type="entry name" value="Transcriptional regulator, GntR family"/>
    <property type="match status" value="1"/>
</dbReference>
<evidence type="ECO:0000256" key="5">
    <source>
        <dbReference type="NCBIfam" id="TIGR02404"/>
    </source>
</evidence>
<dbReference type="InterPro" id="IPR050679">
    <property type="entry name" value="Bact_HTH_transcr_reg"/>
</dbReference>
<dbReference type="InterPro" id="IPR028978">
    <property type="entry name" value="Chorismate_lyase_/UTRA_dom_sf"/>
</dbReference>
<dbReference type="InterPro" id="IPR036388">
    <property type="entry name" value="WH-like_DNA-bd_sf"/>
</dbReference>
<protein>
    <recommendedName>
        <fullName evidence="5">Trehalose operon repressor</fullName>
    </recommendedName>
</protein>
<gene>
    <name evidence="7" type="primary">treR</name>
    <name evidence="7" type="ORF">QDS18_22310</name>
</gene>
<dbReference type="SMART" id="SM00345">
    <property type="entry name" value="HTH_GNTR"/>
    <property type="match status" value="1"/>
</dbReference>
<dbReference type="InterPro" id="IPR036390">
    <property type="entry name" value="WH_DNA-bd_sf"/>
</dbReference>
<dbReference type="PANTHER" id="PTHR44846">
    <property type="entry name" value="MANNOSYL-D-GLYCERATE TRANSPORT/METABOLISM SYSTEM REPRESSOR MNGR-RELATED"/>
    <property type="match status" value="1"/>
</dbReference>
<evidence type="ECO:0000313" key="7">
    <source>
        <dbReference type="EMBL" id="MDH2333601.1"/>
    </source>
</evidence>
<dbReference type="RefSeq" id="WP_279835498.1">
    <property type="nucleotide sequence ID" value="NZ_JARVWT010000012.1"/>
</dbReference>
<evidence type="ECO:0000259" key="6">
    <source>
        <dbReference type="PROSITE" id="PS50949"/>
    </source>
</evidence>
<accession>A0AAP4A2S3</accession>
<sequence length="252" mass="29543">MTKNIFLQIYQEYSGRIQTGELAPGTKMPSENELAREYNTSRETVRKALHMLAQNGYIHKIKAKGSFVLDMGRMDFPIGGLVSFKEMSERIGRTSRTIVHENHLIPVPDDIANHLEINKDKYLVWKVIRAREIEGECVILDKDYFRSDIVPVLTEEISRGSIYEYLEGELHLQISYAKKVVSVENADEEDHKLMDLQNYTHVVVVRNYVYLEDTTLFQYTESRHRLDKFQFVDFARRSHGEEKRTDFFNNDQ</sequence>
<dbReference type="SUPFAM" id="SSF64288">
    <property type="entry name" value="Chorismate lyase-like"/>
    <property type="match status" value="1"/>
</dbReference>
<evidence type="ECO:0000256" key="3">
    <source>
        <dbReference type="ARBA" id="ARBA00023125"/>
    </source>
</evidence>
<dbReference type="NCBIfam" id="TIGR02404">
    <property type="entry name" value="trehalos_R_Bsub"/>
    <property type="match status" value="1"/>
</dbReference>
<dbReference type="Gene3D" id="1.10.10.10">
    <property type="entry name" value="Winged helix-like DNA-binding domain superfamily/Winged helix DNA-binding domain"/>
    <property type="match status" value="1"/>
</dbReference>
<name>A0AAP4A2S3_PAEPO</name>
<dbReference type="SUPFAM" id="SSF46785">
    <property type="entry name" value="Winged helix' DNA-binding domain"/>
    <property type="match status" value="1"/>
</dbReference>
<dbReference type="CDD" id="cd07377">
    <property type="entry name" value="WHTH_GntR"/>
    <property type="match status" value="1"/>
</dbReference>
<dbReference type="SMART" id="SM00866">
    <property type="entry name" value="UTRA"/>
    <property type="match status" value="1"/>
</dbReference>
<dbReference type="InterPro" id="IPR012770">
    <property type="entry name" value="TreR"/>
</dbReference>
<keyword evidence="1" id="KW-0678">Repressor</keyword>
<dbReference type="GO" id="GO:0003677">
    <property type="term" value="F:DNA binding"/>
    <property type="evidence" value="ECO:0007669"/>
    <property type="project" value="UniProtKB-UniRule"/>
</dbReference>
<organism evidence="7 8">
    <name type="scientific">Paenibacillus polymyxa</name>
    <name type="common">Bacillus polymyxa</name>
    <dbReference type="NCBI Taxonomy" id="1406"/>
    <lineage>
        <taxon>Bacteria</taxon>
        <taxon>Bacillati</taxon>
        <taxon>Bacillota</taxon>
        <taxon>Bacilli</taxon>
        <taxon>Bacillales</taxon>
        <taxon>Paenibacillaceae</taxon>
        <taxon>Paenibacillus</taxon>
    </lineage>
</organism>
<evidence type="ECO:0000256" key="1">
    <source>
        <dbReference type="ARBA" id="ARBA00022491"/>
    </source>
</evidence>